<evidence type="ECO:0000256" key="1">
    <source>
        <dbReference type="SAM" id="Phobius"/>
    </source>
</evidence>
<proteinExistence type="predicted"/>
<comment type="caution">
    <text evidence="2">The sequence shown here is derived from an EMBL/GenBank/DDBJ whole genome shotgun (WGS) entry which is preliminary data.</text>
</comment>
<feature type="transmembrane region" description="Helical" evidence="1">
    <location>
        <begin position="7"/>
        <end position="24"/>
    </location>
</feature>
<organism evidence="2 3">
    <name type="scientific">Alistipes shahii</name>
    <dbReference type="NCBI Taxonomy" id="328814"/>
    <lineage>
        <taxon>Bacteria</taxon>
        <taxon>Pseudomonadati</taxon>
        <taxon>Bacteroidota</taxon>
        <taxon>Bacteroidia</taxon>
        <taxon>Bacteroidales</taxon>
        <taxon>Rikenellaceae</taxon>
        <taxon>Alistipes</taxon>
    </lineage>
</organism>
<reference evidence="2 3" key="1">
    <citation type="journal article" date="2019" name="Nat. Med.">
        <title>A library of human gut bacterial isolates paired with longitudinal multiomics data enables mechanistic microbiome research.</title>
        <authorList>
            <person name="Poyet M."/>
            <person name="Groussin M."/>
            <person name="Gibbons S.M."/>
            <person name="Avila-Pacheco J."/>
            <person name="Jiang X."/>
            <person name="Kearney S.M."/>
            <person name="Perrotta A.R."/>
            <person name="Berdy B."/>
            <person name="Zhao S."/>
            <person name="Lieberman T.D."/>
            <person name="Swanson P.K."/>
            <person name="Smith M."/>
            <person name="Roesemann S."/>
            <person name="Alexander J.E."/>
            <person name="Rich S.A."/>
            <person name="Livny J."/>
            <person name="Vlamakis H."/>
            <person name="Clish C."/>
            <person name="Bullock K."/>
            <person name="Deik A."/>
            <person name="Scott J."/>
            <person name="Pierce K.A."/>
            <person name="Xavier R.J."/>
            <person name="Alm E.J."/>
        </authorList>
    </citation>
    <scope>NUCLEOTIDE SEQUENCE [LARGE SCALE GENOMIC DNA]</scope>
    <source>
        <strain evidence="2 3">BIOML-A2</strain>
    </source>
</reference>
<dbReference type="Proteomes" id="UP000323567">
    <property type="component" value="Unassembled WGS sequence"/>
</dbReference>
<sequence>MITDCKVMFFFGLSNGLLLFYRFFFHPTRTNRDSAGQMRTLLSAYPNIAYLVATFGWDYSRNH</sequence>
<keyword evidence="1" id="KW-1133">Transmembrane helix</keyword>
<keyword evidence="1" id="KW-0812">Transmembrane</keyword>
<dbReference type="EMBL" id="VVXK01000001">
    <property type="protein sequence ID" value="KAA2371937.1"/>
    <property type="molecule type" value="Genomic_DNA"/>
</dbReference>
<keyword evidence="1" id="KW-0472">Membrane</keyword>
<protein>
    <submittedName>
        <fullName evidence="2">Uncharacterized protein</fullName>
    </submittedName>
</protein>
<evidence type="ECO:0000313" key="3">
    <source>
        <dbReference type="Proteomes" id="UP000323567"/>
    </source>
</evidence>
<name>A0A5B3GES9_9BACT</name>
<feature type="transmembrane region" description="Helical" evidence="1">
    <location>
        <begin position="44"/>
        <end position="60"/>
    </location>
</feature>
<gene>
    <name evidence="2" type="ORF">F2Y13_00250</name>
</gene>
<dbReference type="AlphaFoldDB" id="A0A5B3GES9"/>
<accession>A0A5B3GES9</accession>
<evidence type="ECO:0000313" key="2">
    <source>
        <dbReference type="EMBL" id="KAA2371937.1"/>
    </source>
</evidence>